<feature type="domain" description="C2H2-type" evidence="7">
    <location>
        <begin position="18"/>
        <end position="45"/>
    </location>
</feature>
<dbReference type="GO" id="GO:0000981">
    <property type="term" value="F:DNA-binding transcription factor activity, RNA polymerase II-specific"/>
    <property type="evidence" value="ECO:0007669"/>
    <property type="project" value="TreeGrafter"/>
</dbReference>
<feature type="domain" description="C2H2-type" evidence="7">
    <location>
        <begin position="101"/>
        <end position="128"/>
    </location>
</feature>
<keyword evidence="1" id="KW-0479">Metal-binding</keyword>
<dbReference type="Gene3D" id="3.30.160.60">
    <property type="entry name" value="Classic Zinc Finger"/>
    <property type="match status" value="4"/>
</dbReference>
<evidence type="ECO:0000256" key="1">
    <source>
        <dbReference type="ARBA" id="ARBA00022723"/>
    </source>
</evidence>
<dbReference type="AlphaFoldDB" id="A0A182T3G4"/>
<dbReference type="PROSITE" id="PS50157">
    <property type="entry name" value="ZINC_FINGER_C2H2_2"/>
    <property type="match status" value="4"/>
</dbReference>
<evidence type="ECO:0000256" key="4">
    <source>
        <dbReference type="ARBA" id="ARBA00022833"/>
    </source>
</evidence>
<feature type="region of interest" description="Disordered" evidence="6">
    <location>
        <begin position="168"/>
        <end position="204"/>
    </location>
</feature>
<dbReference type="GO" id="GO:0005634">
    <property type="term" value="C:nucleus"/>
    <property type="evidence" value="ECO:0007669"/>
    <property type="project" value="TreeGrafter"/>
</dbReference>
<evidence type="ECO:0000256" key="5">
    <source>
        <dbReference type="PROSITE-ProRule" id="PRU00042"/>
    </source>
</evidence>
<dbReference type="FunFam" id="3.30.160.60:FF:000446">
    <property type="entry name" value="Zinc finger protein"/>
    <property type="match status" value="1"/>
</dbReference>
<evidence type="ECO:0000256" key="6">
    <source>
        <dbReference type="SAM" id="MobiDB-lite"/>
    </source>
</evidence>
<evidence type="ECO:0000313" key="9">
    <source>
        <dbReference type="Proteomes" id="UP000075901"/>
    </source>
</evidence>
<dbReference type="EnsemblMetazoa" id="AMAM018851-RA">
    <property type="protein sequence ID" value="AMAM018851-PA"/>
    <property type="gene ID" value="AMAM018851"/>
</dbReference>
<reference evidence="9" key="1">
    <citation type="submission" date="2013-09" db="EMBL/GenBank/DDBJ databases">
        <title>The Genome Sequence of Anopheles maculatus species B.</title>
        <authorList>
            <consortium name="The Broad Institute Genomics Platform"/>
            <person name="Neafsey D.E."/>
            <person name="Besansky N."/>
            <person name="Howell P."/>
            <person name="Walton C."/>
            <person name="Young S.K."/>
            <person name="Zeng Q."/>
            <person name="Gargeya S."/>
            <person name="Fitzgerald M."/>
            <person name="Haas B."/>
            <person name="Abouelleil A."/>
            <person name="Allen A.W."/>
            <person name="Alvarado L."/>
            <person name="Arachchi H.M."/>
            <person name="Berlin A.M."/>
            <person name="Chapman S.B."/>
            <person name="Gainer-Dewar J."/>
            <person name="Goldberg J."/>
            <person name="Griggs A."/>
            <person name="Gujja S."/>
            <person name="Hansen M."/>
            <person name="Howarth C."/>
            <person name="Imamovic A."/>
            <person name="Ireland A."/>
            <person name="Larimer J."/>
            <person name="McCowan C."/>
            <person name="Murphy C."/>
            <person name="Pearson M."/>
            <person name="Poon T.W."/>
            <person name="Priest M."/>
            <person name="Roberts A."/>
            <person name="Saif S."/>
            <person name="Shea T."/>
            <person name="Sisk P."/>
            <person name="Sykes S."/>
            <person name="Wortman J."/>
            <person name="Nusbaum C."/>
            <person name="Birren B."/>
        </authorList>
    </citation>
    <scope>NUCLEOTIDE SEQUENCE [LARGE SCALE GENOMIC DNA]</scope>
    <source>
        <strain evidence="9">maculatus3</strain>
    </source>
</reference>
<keyword evidence="9" id="KW-1185">Reference proteome</keyword>
<organism evidence="8 9">
    <name type="scientific">Anopheles maculatus</name>
    <dbReference type="NCBI Taxonomy" id="74869"/>
    <lineage>
        <taxon>Eukaryota</taxon>
        <taxon>Metazoa</taxon>
        <taxon>Ecdysozoa</taxon>
        <taxon>Arthropoda</taxon>
        <taxon>Hexapoda</taxon>
        <taxon>Insecta</taxon>
        <taxon>Pterygota</taxon>
        <taxon>Neoptera</taxon>
        <taxon>Endopterygota</taxon>
        <taxon>Diptera</taxon>
        <taxon>Nematocera</taxon>
        <taxon>Culicoidea</taxon>
        <taxon>Culicidae</taxon>
        <taxon>Anophelinae</taxon>
        <taxon>Anopheles</taxon>
        <taxon>Anopheles maculatus group</taxon>
    </lineage>
</organism>
<dbReference type="PROSITE" id="PS00028">
    <property type="entry name" value="ZINC_FINGER_C2H2_1"/>
    <property type="match status" value="3"/>
</dbReference>
<dbReference type="SMART" id="SM00355">
    <property type="entry name" value="ZnF_C2H2"/>
    <property type="match status" value="6"/>
</dbReference>
<dbReference type="SUPFAM" id="SSF57667">
    <property type="entry name" value="beta-beta-alpha zinc fingers"/>
    <property type="match status" value="3"/>
</dbReference>
<dbReference type="Pfam" id="PF00096">
    <property type="entry name" value="zf-C2H2"/>
    <property type="match status" value="4"/>
</dbReference>
<evidence type="ECO:0000256" key="2">
    <source>
        <dbReference type="ARBA" id="ARBA00022737"/>
    </source>
</evidence>
<protein>
    <recommendedName>
        <fullName evidence="7">C2H2-type domain-containing protein</fullName>
    </recommendedName>
</protein>
<name>A0A182T3G4_9DIPT</name>
<accession>A0A182T3G4</accession>
<dbReference type="PANTHER" id="PTHR24408">
    <property type="entry name" value="ZINC FINGER PROTEIN"/>
    <property type="match status" value="1"/>
</dbReference>
<keyword evidence="4" id="KW-0862">Zinc</keyword>
<dbReference type="GO" id="GO:0043565">
    <property type="term" value="F:sequence-specific DNA binding"/>
    <property type="evidence" value="ECO:0007669"/>
    <property type="project" value="TreeGrafter"/>
</dbReference>
<evidence type="ECO:0000313" key="8">
    <source>
        <dbReference type="EnsemblMetazoa" id="AMAM018851-PA"/>
    </source>
</evidence>
<keyword evidence="2" id="KW-0677">Repeat</keyword>
<dbReference type="VEuPathDB" id="VectorBase:AMAM018851"/>
<dbReference type="PANTHER" id="PTHR24408:SF64">
    <property type="entry name" value="LINKING IMMUNITY AND METABOLISM-RELATED"/>
    <property type="match status" value="1"/>
</dbReference>
<feature type="domain" description="C2H2-type" evidence="7">
    <location>
        <begin position="151"/>
        <end position="179"/>
    </location>
</feature>
<dbReference type="Proteomes" id="UP000075901">
    <property type="component" value="Unassembled WGS sequence"/>
</dbReference>
<proteinExistence type="predicted"/>
<evidence type="ECO:0000256" key="3">
    <source>
        <dbReference type="ARBA" id="ARBA00022771"/>
    </source>
</evidence>
<dbReference type="InterPro" id="IPR013087">
    <property type="entry name" value="Znf_C2H2_type"/>
</dbReference>
<evidence type="ECO:0000259" key="7">
    <source>
        <dbReference type="PROSITE" id="PS50157"/>
    </source>
</evidence>
<dbReference type="GO" id="GO:0008270">
    <property type="term" value="F:zinc ion binding"/>
    <property type="evidence" value="ECO:0007669"/>
    <property type="project" value="UniProtKB-KW"/>
</dbReference>
<keyword evidence="3 5" id="KW-0863">Zinc-finger</keyword>
<sequence>MHKELRHAPQAQPGDKTFPCSMCERTFCNKSQLSLHRNIHNTKQCPICLKQIQSMNFQTHINIHQGAHYCELCQRAFSSRRNLTIHKRAKHSTVVDKVPDKVCDQCGLTFPNMERLAVHRKAHQRKECPVCGKTFRPNKMKEHLASHDGAFRCASCGKTFSTKYSLKKHRRRSAQCESENSDEASEPELPKINPADRNTGQDGI</sequence>
<feature type="domain" description="C2H2-type" evidence="7">
    <location>
        <begin position="68"/>
        <end position="92"/>
    </location>
</feature>
<dbReference type="InterPro" id="IPR036236">
    <property type="entry name" value="Znf_C2H2_sf"/>
</dbReference>
<reference evidence="8" key="2">
    <citation type="submission" date="2020-05" db="UniProtKB">
        <authorList>
            <consortium name="EnsemblMetazoa"/>
        </authorList>
    </citation>
    <scope>IDENTIFICATION</scope>
    <source>
        <strain evidence="8">maculatus3</strain>
    </source>
</reference>